<evidence type="ECO:0000256" key="1">
    <source>
        <dbReference type="ARBA" id="ARBA00004141"/>
    </source>
</evidence>
<dbReference type="SUPFAM" id="SSF103473">
    <property type="entry name" value="MFS general substrate transporter"/>
    <property type="match status" value="1"/>
</dbReference>
<dbReference type="PANTHER" id="PTHR23514:SF13">
    <property type="entry name" value="INNER MEMBRANE PROTEIN YBJJ"/>
    <property type="match status" value="1"/>
</dbReference>
<feature type="transmembrane region" description="Helical" evidence="5">
    <location>
        <begin position="147"/>
        <end position="169"/>
    </location>
</feature>
<feature type="transmembrane region" description="Helical" evidence="5">
    <location>
        <begin position="30"/>
        <end position="48"/>
    </location>
</feature>
<keyword evidence="4 5" id="KW-0472">Membrane</keyword>
<dbReference type="CDD" id="cd17393">
    <property type="entry name" value="MFS_MosC_like"/>
    <property type="match status" value="1"/>
</dbReference>
<feature type="transmembrane region" description="Helical" evidence="5">
    <location>
        <begin position="259"/>
        <end position="277"/>
    </location>
</feature>
<evidence type="ECO:0000256" key="4">
    <source>
        <dbReference type="ARBA" id="ARBA00023136"/>
    </source>
</evidence>
<feature type="transmembrane region" description="Helical" evidence="5">
    <location>
        <begin position="60"/>
        <end position="77"/>
    </location>
</feature>
<dbReference type="EMBL" id="CP089982">
    <property type="protein sequence ID" value="WXA92805.1"/>
    <property type="molecule type" value="Genomic_DNA"/>
</dbReference>
<feature type="transmembrane region" description="Helical" evidence="5">
    <location>
        <begin position="347"/>
        <end position="365"/>
    </location>
</feature>
<accession>A0ABZ2K266</accession>
<reference evidence="6 7" key="1">
    <citation type="submission" date="2021-12" db="EMBL/GenBank/DDBJ databases">
        <title>Discovery of the Pendulisporaceae a myxobacterial family with distinct sporulation behavior and unique specialized metabolism.</title>
        <authorList>
            <person name="Garcia R."/>
            <person name="Popoff A."/>
            <person name="Bader C.D."/>
            <person name="Loehr J."/>
            <person name="Walesch S."/>
            <person name="Walt C."/>
            <person name="Boldt J."/>
            <person name="Bunk B."/>
            <person name="Haeckl F.J.F.P.J."/>
            <person name="Gunesch A.P."/>
            <person name="Birkelbach J."/>
            <person name="Nuebel U."/>
            <person name="Pietschmann T."/>
            <person name="Bach T."/>
            <person name="Mueller R."/>
        </authorList>
    </citation>
    <scope>NUCLEOTIDE SEQUENCE [LARGE SCALE GENOMIC DNA]</scope>
    <source>
        <strain evidence="6 7">MSr12523</strain>
    </source>
</reference>
<feature type="transmembrane region" description="Helical" evidence="5">
    <location>
        <begin position="314"/>
        <end position="335"/>
    </location>
</feature>
<name>A0ABZ2K266_9BACT</name>
<evidence type="ECO:0000313" key="7">
    <source>
        <dbReference type="Proteomes" id="UP001379533"/>
    </source>
</evidence>
<evidence type="ECO:0000256" key="3">
    <source>
        <dbReference type="ARBA" id="ARBA00022989"/>
    </source>
</evidence>
<dbReference type="Pfam" id="PF07690">
    <property type="entry name" value="MFS_1"/>
    <property type="match status" value="2"/>
</dbReference>
<gene>
    <name evidence="6" type="ORF">LZC95_40955</name>
</gene>
<keyword evidence="2 5" id="KW-0812">Transmembrane</keyword>
<sequence length="383" mass="39409">MFFLLGVAYAGWVARIPAMRDRLGLGDRDLGLLLLAVAIGALLSFRIAPPLIARYGNRRTTQVGAFLMCVAVTFPGFTPTSLLTALGLFAIGLSTGLLDVSMNAHGVDVEQRLAKPILGSLHALFSVGGLAGAGIGSLAASQGLTPAVHLTCASVLYLVLAFVFGRSLLPRSDAPVPEKKPEGTPRARLNATLVALGAVAFCSSVGEGAMGDWSAVYMRDMLHTSEAVAALGYAAFSLTMVIGRFAGDRLTVRFGAVDIVRYGGLLVAAGLGVGLLFNNVSMMIAGFLSVGLGLSVVMPTAFRASGNVPGVEPAAGLSMMATLGYSGFLVGPPGIGFVSEHLTLRGGLGVVVALAVVLTALAPSVDPSRASSRDARARRMQHT</sequence>
<proteinExistence type="predicted"/>
<dbReference type="InterPro" id="IPR051788">
    <property type="entry name" value="MFS_Transporter"/>
</dbReference>
<evidence type="ECO:0000256" key="2">
    <source>
        <dbReference type="ARBA" id="ARBA00022692"/>
    </source>
</evidence>
<feature type="transmembrane region" description="Helical" evidence="5">
    <location>
        <begin position="121"/>
        <end position="141"/>
    </location>
</feature>
<keyword evidence="3 5" id="KW-1133">Transmembrane helix</keyword>
<dbReference type="Gene3D" id="1.20.1250.20">
    <property type="entry name" value="MFS general substrate transporter like domains"/>
    <property type="match status" value="2"/>
</dbReference>
<protein>
    <submittedName>
        <fullName evidence="6">MFS transporter</fullName>
    </submittedName>
</protein>
<dbReference type="InterPro" id="IPR011701">
    <property type="entry name" value="MFS"/>
</dbReference>
<evidence type="ECO:0000256" key="5">
    <source>
        <dbReference type="SAM" id="Phobius"/>
    </source>
</evidence>
<feature type="transmembrane region" description="Helical" evidence="5">
    <location>
        <begin position="283"/>
        <end position="302"/>
    </location>
</feature>
<dbReference type="Proteomes" id="UP001379533">
    <property type="component" value="Chromosome"/>
</dbReference>
<dbReference type="PANTHER" id="PTHR23514">
    <property type="entry name" value="BYPASS OF STOP CODON PROTEIN 6"/>
    <property type="match status" value="1"/>
</dbReference>
<keyword evidence="7" id="KW-1185">Reference proteome</keyword>
<feature type="transmembrane region" description="Helical" evidence="5">
    <location>
        <begin position="227"/>
        <end position="247"/>
    </location>
</feature>
<dbReference type="RefSeq" id="WP_394843405.1">
    <property type="nucleotide sequence ID" value="NZ_CP089982.1"/>
</dbReference>
<comment type="subcellular location">
    <subcellularLocation>
        <location evidence="1">Membrane</location>
        <topology evidence="1">Multi-pass membrane protein</topology>
    </subcellularLocation>
</comment>
<dbReference type="InterPro" id="IPR036259">
    <property type="entry name" value="MFS_trans_sf"/>
</dbReference>
<evidence type="ECO:0000313" key="6">
    <source>
        <dbReference type="EMBL" id="WXA92805.1"/>
    </source>
</evidence>
<organism evidence="6 7">
    <name type="scientific">Pendulispora brunnea</name>
    <dbReference type="NCBI Taxonomy" id="2905690"/>
    <lineage>
        <taxon>Bacteria</taxon>
        <taxon>Pseudomonadati</taxon>
        <taxon>Myxococcota</taxon>
        <taxon>Myxococcia</taxon>
        <taxon>Myxococcales</taxon>
        <taxon>Sorangiineae</taxon>
        <taxon>Pendulisporaceae</taxon>
        <taxon>Pendulispora</taxon>
    </lineage>
</organism>